<evidence type="ECO:0000256" key="8">
    <source>
        <dbReference type="PROSITE-ProRule" id="PRU00703"/>
    </source>
</evidence>
<name>A0A0M2SP41_9BACI</name>
<evidence type="ECO:0000256" key="2">
    <source>
        <dbReference type="ARBA" id="ARBA00006337"/>
    </source>
</evidence>
<feature type="transmembrane region" description="Helical" evidence="10">
    <location>
        <begin position="94"/>
        <end position="112"/>
    </location>
</feature>
<dbReference type="Pfam" id="PF00571">
    <property type="entry name" value="CBS"/>
    <property type="match status" value="2"/>
</dbReference>
<evidence type="ECO:0008006" key="15">
    <source>
        <dbReference type="Google" id="ProtNLM"/>
    </source>
</evidence>
<evidence type="ECO:0000259" key="11">
    <source>
        <dbReference type="PROSITE" id="PS51371"/>
    </source>
</evidence>
<reference evidence="13 14" key="1">
    <citation type="submission" date="2015-04" db="EMBL/GenBank/DDBJ databases">
        <title>Taxonomic description and genome sequence of Bacillus campisalis sp. nov., a novel member of the genus Bacillus isolated from solar saltern.</title>
        <authorList>
            <person name="Mathan Kumar R."/>
            <person name="Kaur G."/>
            <person name="Kumar A."/>
            <person name="Singh N.K."/>
            <person name="Kaur N."/>
            <person name="Kumar N."/>
            <person name="Mayilraj S."/>
        </authorList>
    </citation>
    <scope>NUCLEOTIDE SEQUENCE [LARGE SCALE GENOMIC DNA]</scope>
    <source>
        <strain evidence="13 14">SA2-6</strain>
    </source>
</reference>
<dbReference type="InterPro" id="IPR016169">
    <property type="entry name" value="FAD-bd_PCMH_sub2"/>
</dbReference>
<keyword evidence="14" id="KW-1185">Reference proteome</keyword>
<dbReference type="InterPro" id="IPR005170">
    <property type="entry name" value="Transptr-assoc_dom"/>
</dbReference>
<comment type="similarity">
    <text evidence="2">Belongs to the UPF0053 family.</text>
</comment>
<evidence type="ECO:0000256" key="9">
    <source>
        <dbReference type="PROSITE-ProRule" id="PRU01193"/>
    </source>
</evidence>
<feature type="transmembrane region" description="Helical" evidence="10">
    <location>
        <begin position="6"/>
        <end position="29"/>
    </location>
</feature>
<evidence type="ECO:0000256" key="7">
    <source>
        <dbReference type="ARBA" id="ARBA00023136"/>
    </source>
</evidence>
<comment type="subcellular location">
    <subcellularLocation>
        <location evidence="1">Membrane</location>
        <topology evidence="1">Multi-pass membrane protein</topology>
    </subcellularLocation>
</comment>
<dbReference type="GO" id="GO:0005886">
    <property type="term" value="C:plasma membrane"/>
    <property type="evidence" value="ECO:0007669"/>
    <property type="project" value="TreeGrafter"/>
</dbReference>
<feature type="domain" description="CNNM transmembrane" evidence="12">
    <location>
        <begin position="1"/>
        <end position="189"/>
    </location>
</feature>
<evidence type="ECO:0000256" key="6">
    <source>
        <dbReference type="ARBA" id="ARBA00023122"/>
    </source>
</evidence>
<dbReference type="OrthoDB" id="9798188at2"/>
<dbReference type="InterPro" id="IPR044751">
    <property type="entry name" value="Ion_transp-like_CBS"/>
</dbReference>
<keyword evidence="3 9" id="KW-0812">Transmembrane</keyword>
<gene>
    <name evidence="13" type="ORF">WQ57_19780</name>
</gene>
<dbReference type="FunFam" id="3.10.580.10:FF:000002">
    <property type="entry name" value="Magnesium/cobalt efflux protein CorC"/>
    <property type="match status" value="1"/>
</dbReference>
<evidence type="ECO:0000256" key="4">
    <source>
        <dbReference type="ARBA" id="ARBA00022737"/>
    </source>
</evidence>
<dbReference type="InterPro" id="IPR002550">
    <property type="entry name" value="CNNM"/>
</dbReference>
<dbReference type="EMBL" id="LAYY01000033">
    <property type="protein sequence ID" value="KKK36329.1"/>
    <property type="molecule type" value="Genomic_DNA"/>
</dbReference>
<protein>
    <recommendedName>
        <fullName evidence="15">Hemolysin</fullName>
    </recommendedName>
</protein>
<sequence length="425" mass="47851">MAEVPIGLIIFLVVLIIFSAFFSSAETAFSSVNKIRLRNYVTENKPGSKKALYISDNFDNALSTILIGNNIVNIAASSIAASVFTGLFGAGTGLVVSTLGMTILILIFGEILPKSIAKENAESYSLKISGILLLLMKLLTPFNFLFAKLKDVVSRTFSKNKEASPSVTEEEIKVMVDISEEEGVINKDERELVHRSLEFNEITVGEVLTHRMDMIAVEVSQPIEEIKQVFLAERFSRIPVYKENIDNIIGFLSEREFFSELIQGKEIVVEKLLRKPMFVVKSMRIASLLPELQRTKSHMAIVVDEFGGTSGLITLEDILEELVGEIWDEHDEKVNVMTKLSDTTYEFDAQYDLDDFAEMFNVPMPESTAHSLGGWIFESLERIPKQGEGFMYENLEISVQEVDNHRVRRIKVVVLERNEEGTEEE</sequence>
<accession>A0A0M2SP41</accession>
<keyword evidence="6 8" id="KW-0129">CBS domain</keyword>
<dbReference type="Gene3D" id="3.30.465.10">
    <property type="match status" value="1"/>
</dbReference>
<dbReference type="AlphaFoldDB" id="A0A0M2SP41"/>
<keyword evidence="4" id="KW-0677">Repeat</keyword>
<dbReference type="Pfam" id="PF01595">
    <property type="entry name" value="CNNM"/>
    <property type="match status" value="1"/>
</dbReference>
<dbReference type="PROSITE" id="PS51371">
    <property type="entry name" value="CBS"/>
    <property type="match status" value="2"/>
</dbReference>
<evidence type="ECO:0000256" key="5">
    <source>
        <dbReference type="ARBA" id="ARBA00022989"/>
    </source>
</evidence>
<dbReference type="PANTHER" id="PTHR22777">
    <property type="entry name" value="HEMOLYSIN-RELATED"/>
    <property type="match status" value="1"/>
</dbReference>
<keyword evidence="7 9" id="KW-0472">Membrane</keyword>
<dbReference type="PATRIC" id="fig|1408103.3.peg.4378"/>
<feature type="domain" description="CBS" evidence="11">
    <location>
        <begin position="208"/>
        <end position="267"/>
    </location>
</feature>
<evidence type="ECO:0000256" key="10">
    <source>
        <dbReference type="SAM" id="Phobius"/>
    </source>
</evidence>
<keyword evidence="5 9" id="KW-1133">Transmembrane helix</keyword>
<evidence type="ECO:0000256" key="3">
    <source>
        <dbReference type="ARBA" id="ARBA00022692"/>
    </source>
</evidence>
<evidence type="ECO:0000313" key="14">
    <source>
        <dbReference type="Proteomes" id="UP000034166"/>
    </source>
</evidence>
<comment type="caution">
    <text evidence="13">The sequence shown here is derived from an EMBL/GenBank/DDBJ whole genome shotgun (WGS) entry which is preliminary data.</text>
</comment>
<dbReference type="InterPro" id="IPR000644">
    <property type="entry name" value="CBS_dom"/>
</dbReference>
<feature type="transmembrane region" description="Helical" evidence="10">
    <location>
        <begin position="71"/>
        <end position="88"/>
    </location>
</feature>
<dbReference type="SMART" id="SM01091">
    <property type="entry name" value="CorC_HlyC"/>
    <property type="match status" value="1"/>
</dbReference>
<dbReference type="InterPro" id="IPR046342">
    <property type="entry name" value="CBS_dom_sf"/>
</dbReference>
<dbReference type="Pfam" id="PF03471">
    <property type="entry name" value="CorC_HlyC"/>
    <property type="match status" value="1"/>
</dbReference>
<evidence type="ECO:0000313" key="13">
    <source>
        <dbReference type="EMBL" id="KKK36329.1"/>
    </source>
</evidence>
<dbReference type="InterPro" id="IPR036318">
    <property type="entry name" value="FAD-bd_PCMH-like_sf"/>
</dbReference>
<organism evidence="13 14">
    <name type="scientific">Mesobacillus campisalis</name>
    <dbReference type="NCBI Taxonomy" id="1408103"/>
    <lineage>
        <taxon>Bacteria</taxon>
        <taxon>Bacillati</taxon>
        <taxon>Bacillota</taxon>
        <taxon>Bacilli</taxon>
        <taxon>Bacillales</taxon>
        <taxon>Bacillaceae</taxon>
        <taxon>Mesobacillus</taxon>
    </lineage>
</organism>
<feature type="transmembrane region" description="Helical" evidence="10">
    <location>
        <begin position="124"/>
        <end position="146"/>
    </location>
</feature>
<proteinExistence type="inferred from homology"/>
<dbReference type="PROSITE" id="PS51846">
    <property type="entry name" value="CNNM"/>
    <property type="match status" value="1"/>
</dbReference>
<dbReference type="SUPFAM" id="SSF56176">
    <property type="entry name" value="FAD-binding/transporter-associated domain-like"/>
    <property type="match status" value="1"/>
</dbReference>
<dbReference type="GO" id="GO:0050660">
    <property type="term" value="F:flavin adenine dinucleotide binding"/>
    <property type="evidence" value="ECO:0007669"/>
    <property type="project" value="InterPro"/>
</dbReference>
<dbReference type="RefSeq" id="WP_046525496.1">
    <property type="nucleotide sequence ID" value="NZ_LAYY01000033.1"/>
</dbReference>
<feature type="domain" description="CBS" evidence="11">
    <location>
        <begin position="272"/>
        <end position="332"/>
    </location>
</feature>
<dbReference type="Proteomes" id="UP000034166">
    <property type="component" value="Unassembled WGS sequence"/>
</dbReference>
<evidence type="ECO:0000259" key="12">
    <source>
        <dbReference type="PROSITE" id="PS51846"/>
    </source>
</evidence>
<dbReference type="PANTHER" id="PTHR22777:SF17">
    <property type="entry name" value="UPF0053 PROTEIN SLL0260"/>
    <property type="match status" value="1"/>
</dbReference>
<dbReference type="CDD" id="cd04590">
    <property type="entry name" value="CBS_pair_CorC_HlyC_assoc"/>
    <property type="match status" value="1"/>
</dbReference>
<dbReference type="SUPFAM" id="SSF54631">
    <property type="entry name" value="CBS-domain pair"/>
    <property type="match status" value="1"/>
</dbReference>
<evidence type="ECO:0000256" key="1">
    <source>
        <dbReference type="ARBA" id="ARBA00004141"/>
    </source>
</evidence>
<dbReference type="Gene3D" id="3.10.580.10">
    <property type="entry name" value="CBS-domain"/>
    <property type="match status" value="1"/>
</dbReference>